<dbReference type="EMBL" id="CAAHFH010000001">
    <property type="protein sequence ID" value="VGO18358.1"/>
    <property type="molecule type" value="Genomic_DNA"/>
</dbReference>
<dbReference type="SUPFAM" id="SSF75005">
    <property type="entry name" value="Arabinanase/levansucrase/invertase"/>
    <property type="match status" value="1"/>
</dbReference>
<accession>A0A6C2UDT4</accession>
<name>A0A6C2UDT4_9BACT</name>
<protein>
    <recommendedName>
        <fullName evidence="3">Glycosyl hydrolase family 32 N-terminal domain-containing protein</fullName>
    </recommendedName>
</protein>
<organism evidence="1 2">
    <name type="scientific">Pontiella sulfatireligans</name>
    <dbReference type="NCBI Taxonomy" id="2750658"/>
    <lineage>
        <taxon>Bacteria</taxon>
        <taxon>Pseudomonadati</taxon>
        <taxon>Kiritimatiellota</taxon>
        <taxon>Kiritimatiellia</taxon>
        <taxon>Kiritimatiellales</taxon>
        <taxon>Pontiellaceae</taxon>
        <taxon>Pontiella</taxon>
    </lineage>
</organism>
<dbReference type="AlphaFoldDB" id="A0A6C2UDT4"/>
<evidence type="ECO:0000313" key="1">
    <source>
        <dbReference type="EMBL" id="VGO18358.1"/>
    </source>
</evidence>
<evidence type="ECO:0000313" key="2">
    <source>
        <dbReference type="Proteomes" id="UP000346198"/>
    </source>
</evidence>
<gene>
    <name evidence="1" type="ORF">SCARR_00410</name>
</gene>
<proteinExistence type="predicted"/>
<keyword evidence="2" id="KW-1185">Reference proteome</keyword>
<dbReference type="RefSeq" id="WP_136059853.1">
    <property type="nucleotide sequence ID" value="NZ_CAAHFH010000001.1"/>
</dbReference>
<evidence type="ECO:0008006" key="3">
    <source>
        <dbReference type="Google" id="ProtNLM"/>
    </source>
</evidence>
<reference evidence="1 2" key="1">
    <citation type="submission" date="2019-04" db="EMBL/GenBank/DDBJ databases">
        <authorList>
            <person name="Van Vliet M D."/>
        </authorList>
    </citation>
    <scope>NUCLEOTIDE SEQUENCE [LARGE SCALE GENOMIC DNA]</scope>
    <source>
        <strain evidence="1 2">F21</strain>
    </source>
</reference>
<dbReference type="Gene3D" id="2.115.10.20">
    <property type="entry name" value="Glycosyl hydrolase domain, family 43"/>
    <property type="match status" value="1"/>
</dbReference>
<dbReference type="InterPro" id="IPR023296">
    <property type="entry name" value="Glyco_hydro_beta-prop_sf"/>
</dbReference>
<sequence>MKRTLQYSMVALVFTSLSAYGEEANGIGGSGNDGLELKDQVAPLLSKADPEVARRMPPELKDIRLEHDYIEVMSDDYEMGDWQESPSKIIYHNDLFHMWIIDIPQGDKKAEKSESVTTYMNSKDGKLWFDRGKIPLGEKGSMDDAERLAPDVIKHDEKFYLFYEPMTTNAKDYRQRRCGIAALVADQPEGPWTYAHEGLLLTPEIDDPEAWDHLFVANPRIEHFNGTWFMYYKGKGKSSNKTLNGVATSDNLLGPYTKYKGNPLMGGHSANLVKYKNGLIYMNYHKHAFYWTEDGFTFTLIKRFGHGTGMAEGMNWSSFWQPNNPLHGGDPSRPEATELWGVSSRWAYQSEGYRKDMNNNDIIGARLLIGVK</sequence>
<dbReference type="Proteomes" id="UP000346198">
    <property type="component" value="Unassembled WGS sequence"/>
</dbReference>